<dbReference type="Pfam" id="PF03816">
    <property type="entry name" value="LytR_cpsA_psr"/>
    <property type="match status" value="1"/>
</dbReference>
<protein>
    <submittedName>
        <fullName evidence="4">LytR family transcriptional regulator</fullName>
    </submittedName>
</protein>
<evidence type="ECO:0000256" key="2">
    <source>
        <dbReference type="SAM" id="Phobius"/>
    </source>
</evidence>
<dbReference type="InterPro" id="IPR004474">
    <property type="entry name" value="LytR_CpsA_psr"/>
</dbReference>
<dbReference type="PANTHER" id="PTHR33392">
    <property type="entry name" value="POLYISOPRENYL-TEICHOIC ACID--PEPTIDOGLYCAN TEICHOIC ACID TRANSFERASE TAGU"/>
    <property type="match status" value="1"/>
</dbReference>
<organism evidence="4 5">
    <name type="scientific">Pseudolactococcus paracarnosus</name>
    <dbReference type="NCBI Taxonomy" id="2749962"/>
    <lineage>
        <taxon>Bacteria</taxon>
        <taxon>Bacillati</taxon>
        <taxon>Bacillota</taxon>
        <taxon>Bacilli</taxon>
        <taxon>Lactobacillales</taxon>
        <taxon>Streptococcaceae</taxon>
        <taxon>Pseudolactococcus</taxon>
    </lineage>
</organism>
<dbReference type="Proteomes" id="UP000516280">
    <property type="component" value="Chromosome"/>
</dbReference>
<proteinExistence type="inferred from homology"/>
<feature type="domain" description="Cell envelope-related transcriptional attenuator" evidence="3">
    <location>
        <begin position="92"/>
        <end position="201"/>
    </location>
</feature>
<name>A0A7L4WHU8_9LACT</name>
<gene>
    <name evidence="4" type="ORF">BHS01_10630</name>
</gene>
<dbReference type="AlphaFoldDB" id="A0A7L4WHU8"/>
<dbReference type="EMBL" id="CP017195">
    <property type="protein sequence ID" value="QDJ28935.1"/>
    <property type="molecule type" value="Genomic_DNA"/>
</dbReference>
<reference evidence="4 5" key="1">
    <citation type="submission" date="2016-09" db="EMBL/GenBank/DDBJ databases">
        <title>Lactic acid bacteria from MAP meat Genome sequencing and assembly.</title>
        <authorList>
            <person name="Behr J."/>
            <person name="Hilgarth M."/>
            <person name="Vogel R.F."/>
        </authorList>
    </citation>
    <scope>NUCLEOTIDE SEQUENCE [LARGE SCALE GENOMIC DNA]</scope>
    <source>
        <strain evidence="4 5">TMW21615</strain>
    </source>
</reference>
<evidence type="ECO:0000313" key="5">
    <source>
        <dbReference type="Proteomes" id="UP000516280"/>
    </source>
</evidence>
<evidence type="ECO:0000313" key="4">
    <source>
        <dbReference type="EMBL" id="QDJ28935.1"/>
    </source>
</evidence>
<sequence>MNQKKRRHYRKKKHTVLKVISIIFVLVIIAVASIAYAAYRHVESTFSTSYENFPKTTSIDLKKSKTFTTLIIATGKNNSKNTAYATVLASTNVKTNQTTFMNFPVFATMPNQKTITEVYNTNGDDGIFQMVKDLLNVSINKVIQIDVNKMGSLVQATGGITMQNPKAFNAEGYEFKQGTVNLQTADQVQAYMTQIDDTDLDASITRIQNVSMELYGNIQKIAHMKKLESFNYYREILYAFSNTVKTNISFNDAKTIVMSYNKALKNTSKLNLHTTDENGAKVVSQTELDSVKTLFEKSLKETGTKVQIR</sequence>
<dbReference type="KEGG" id="lpaa:BHS01_10630"/>
<keyword evidence="2" id="KW-0472">Membrane</keyword>
<keyword evidence="2" id="KW-0812">Transmembrane</keyword>
<evidence type="ECO:0000256" key="1">
    <source>
        <dbReference type="ARBA" id="ARBA00006068"/>
    </source>
</evidence>
<dbReference type="InterPro" id="IPR050922">
    <property type="entry name" value="LytR/CpsA/Psr_CW_biosynth"/>
</dbReference>
<dbReference type="Gene3D" id="3.40.630.190">
    <property type="entry name" value="LCP protein"/>
    <property type="match status" value="1"/>
</dbReference>
<keyword evidence="2" id="KW-1133">Transmembrane helix</keyword>
<feature type="transmembrane region" description="Helical" evidence="2">
    <location>
        <begin position="20"/>
        <end position="39"/>
    </location>
</feature>
<comment type="similarity">
    <text evidence="1">Belongs to the LytR/CpsA/Psr (LCP) family.</text>
</comment>
<dbReference type="PANTHER" id="PTHR33392:SF6">
    <property type="entry name" value="POLYISOPRENYL-TEICHOIC ACID--PEPTIDOGLYCAN TEICHOIC ACID TRANSFERASE TAGU"/>
    <property type="match status" value="1"/>
</dbReference>
<evidence type="ECO:0000259" key="3">
    <source>
        <dbReference type="Pfam" id="PF03816"/>
    </source>
</evidence>
<dbReference type="RefSeq" id="WP_188348001.1">
    <property type="nucleotide sequence ID" value="NZ_CP017195.1"/>
</dbReference>
<accession>A0A7L4WHU8</accession>